<proteinExistence type="predicted"/>
<dbReference type="EMBL" id="FN649732">
    <property type="protein sequence ID" value="CBJ26470.1"/>
    <property type="molecule type" value="Genomic_DNA"/>
</dbReference>
<name>D7FXM9_ECTSI</name>
<dbReference type="AlphaFoldDB" id="D7FXM9"/>
<dbReference type="eggNOG" id="ENOG502SQJE">
    <property type="taxonomic scope" value="Eukaryota"/>
</dbReference>
<evidence type="ECO:0000256" key="1">
    <source>
        <dbReference type="SAM" id="Phobius"/>
    </source>
</evidence>
<accession>D7FXM9</accession>
<reference evidence="2 3" key="1">
    <citation type="journal article" date="2010" name="Nature">
        <title>The Ectocarpus genome and the independent evolution of multicellularity in brown algae.</title>
        <authorList>
            <person name="Cock J.M."/>
            <person name="Sterck L."/>
            <person name="Rouze P."/>
            <person name="Scornet D."/>
            <person name="Allen A.E."/>
            <person name="Amoutzias G."/>
            <person name="Anthouard V."/>
            <person name="Artiguenave F."/>
            <person name="Aury J.M."/>
            <person name="Badger J.H."/>
            <person name="Beszteri B."/>
            <person name="Billiau K."/>
            <person name="Bonnet E."/>
            <person name="Bothwell J.H."/>
            <person name="Bowler C."/>
            <person name="Boyen C."/>
            <person name="Brownlee C."/>
            <person name="Carrano C.J."/>
            <person name="Charrier B."/>
            <person name="Cho G.Y."/>
            <person name="Coelho S.M."/>
            <person name="Collen J."/>
            <person name="Corre E."/>
            <person name="Da Silva C."/>
            <person name="Delage L."/>
            <person name="Delaroque N."/>
            <person name="Dittami S.M."/>
            <person name="Doulbeau S."/>
            <person name="Elias M."/>
            <person name="Farnham G."/>
            <person name="Gachon C.M."/>
            <person name="Gschloessl B."/>
            <person name="Heesch S."/>
            <person name="Jabbari K."/>
            <person name="Jubin C."/>
            <person name="Kawai H."/>
            <person name="Kimura K."/>
            <person name="Kloareg B."/>
            <person name="Kupper F.C."/>
            <person name="Lang D."/>
            <person name="Le Bail A."/>
            <person name="Leblanc C."/>
            <person name="Lerouge P."/>
            <person name="Lohr M."/>
            <person name="Lopez P.J."/>
            <person name="Martens C."/>
            <person name="Maumus F."/>
            <person name="Michel G."/>
            <person name="Miranda-Saavedra D."/>
            <person name="Morales J."/>
            <person name="Moreau H."/>
            <person name="Motomura T."/>
            <person name="Nagasato C."/>
            <person name="Napoli C.A."/>
            <person name="Nelson D.R."/>
            <person name="Nyvall-Collen P."/>
            <person name="Peters A.F."/>
            <person name="Pommier C."/>
            <person name="Potin P."/>
            <person name="Poulain J."/>
            <person name="Quesneville H."/>
            <person name="Read B."/>
            <person name="Rensing S.A."/>
            <person name="Ritter A."/>
            <person name="Rousvoal S."/>
            <person name="Samanta M."/>
            <person name="Samson G."/>
            <person name="Schroeder D.C."/>
            <person name="Segurens B."/>
            <person name="Strittmatter M."/>
            <person name="Tonon T."/>
            <person name="Tregear J.W."/>
            <person name="Valentin K."/>
            <person name="von Dassow P."/>
            <person name="Yamagishi T."/>
            <person name="Van de Peer Y."/>
            <person name="Wincker P."/>
        </authorList>
    </citation>
    <scope>NUCLEOTIDE SEQUENCE [LARGE SCALE GENOMIC DNA]</scope>
    <source>
        <strain evidence="3">Ec32 / CCAP1310/4</strain>
    </source>
</reference>
<keyword evidence="3" id="KW-1185">Reference proteome</keyword>
<feature type="transmembrane region" description="Helical" evidence="1">
    <location>
        <begin position="198"/>
        <end position="222"/>
    </location>
</feature>
<organism evidence="2 3">
    <name type="scientific">Ectocarpus siliculosus</name>
    <name type="common">Brown alga</name>
    <name type="synonym">Conferva siliculosa</name>
    <dbReference type="NCBI Taxonomy" id="2880"/>
    <lineage>
        <taxon>Eukaryota</taxon>
        <taxon>Sar</taxon>
        <taxon>Stramenopiles</taxon>
        <taxon>Ochrophyta</taxon>
        <taxon>PX clade</taxon>
        <taxon>Phaeophyceae</taxon>
        <taxon>Ectocarpales</taxon>
        <taxon>Ectocarpaceae</taxon>
        <taxon>Ectocarpus</taxon>
    </lineage>
</organism>
<dbReference type="OrthoDB" id="10267357at2759"/>
<sequence length="259" mass="28279">MPSPAFGLFFEIFSEGVVFTVALITSVCFGERCWKRSAPLNITGLAASLIAVSYSVFALEYWFNGLGDLYDCATLAAVNGTCMSASNAFTFLHLFVKADASNQRNPKWRKFYRWVGVATTAFNWVTLAVVHALLQGTEIDGLDGPRCKFTFEMNSFRLKWIAQFINQAFQVAAFVGPLIVHLRMMARSPAKSSEVDTVFATLVFPLAVLDNAVSLGAIIFAVHLPSMTRETTDGAKESDVTVTGSNISRSSEVIVTVSV</sequence>
<keyword evidence="1" id="KW-0812">Transmembrane</keyword>
<feature type="transmembrane region" description="Helical" evidence="1">
    <location>
        <begin position="75"/>
        <end position="96"/>
    </location>
</feature>
<protein>
    <submittedName>
        <fullName evidence="2">Uncharacterized protein</fullName>
    </submittedName>
</protein>
<keyword evidence="1" id="KW-1133">Transmembrane helix</keyword>
<feature type="transmembrane region" description="Helical" evidence="1">
    <location>
        <begin position="164"/>
        <end position="186"/>
    </location>
</feature>
<dbReference type="InParanoid" id="D7FXM9"/>
<dbReference type="Proteomes" id="UP000002630">
    <property type="component" value="Linkage Group LG07"/>
</dbReference>
<feature type="transmembrane region" description="Helical" evidence="1">
    <location>
        <begin position="111"/>
        <end position="134"/>
    </location>
</feature>
<dbReference type="EMBL" id="FN648520">
    <property type="protein sequence ID" value="CBJ26470.1"/>
    <property type="molecule type" value="Genomic_DNA"/>
</dbReference>
<evidence type="ECO:0000313" key="3">
    <source>
        <dbReference type="Proteomes" id="UP000002630"/>
    </source>
</evidence>
<feature type="transmembrane region" description="Helical" evidence="1">
    <location>
        <begin position="42"/>
        <end position="63"/>
    </location>
</feature>
<keyword evidence="1" id="KW-0472">Membrane</keyword>
<evidence type="ECO:0000313" key="2">
    <source>
        <dbReference type="EMBL" id="CBJ26470.1"/>
    </source>
</evidence>
<feature type="transmembrane region" description="Helical" evidence="1">
    <location>
        <begin position="6"/>
        <end position="30"/>
    </location>
</feature>
<gene>
    <name evidence="2" type="ORF">Esi_0033_0120</name>
</gene>